<evidence type="ECO:0000313" key="1">
    <source>
        <dbReference type="EMBL" id="EKS00793.1"/>
    </source>
</evidence>
<dbReference type="EMBL" id="AKWM02000029">
    <property type="protein sequence ID" value="EKS00793.1"/>
    <property type="molecule type" value="Genomic_DNA"/>
</dbReference>
<dbReference type="Proteomes" id="UP000001343">
    <property type="component" value="Unassembled WGS sequence"/>
</dbReference>
<protein>
    <submittedName>
        <fullName evidence="1">Uncharacterized protein</fullName>
    </submittedName>
</protein>
<accession>A0AA87MR66</accession>
<dbReference type="AlphaFoldDB" id="A0AA87MR66"/>
<reference evidence="1 2" key="1">
    <citation type="journal article" date="2014" name="Int. J. Syst. Evol. Microbiol.">
        <title>Leptospira mayottensis sp. nov., a pathogenic species of the genus Leptospira isolated from humans.</title>
        <authorList>
            <person name="Bourhy P."/>
            <person name="Collet L."/>
            <person name="Brisse S."/>
            <person name="Picardeau M."/>
        </authorList>
    </citation>
    <scope>NUCLEOTIDE SEQUENCE [LARGE SCALE GENOMIC DNA]</scope>
    <source>
        <strain evidence="1 2">200901122</strain>
    </source>
</reference>
<name>A0AA87MR66_9LEPT</name>
<evidence type="ECO:0000313" key="2">
    <source>
        <dbReference type="Proteomes" id="UP000001343"/>
    </source>
</evidence>
<organism evidence="1 2">
    <name type="scientific">Leptospira mayottensis 200901122</name>
    <dbReference type="NCBI Taxonomy" id="1193010"/>
    <lineage>
        <taxon>Bacteria</taxon>
        <taxon>Pseudomonadati</taxon>
        <taxon>Spirochaetota</taxon>
        <taxon>Spirochaetia</taxon>
        <taxon>Leptospirales</taxon>
        <taxon>Leptospiraceae</taxon>
        <taxon>Leptospira</taxon>
    </lineage>
</organism>
<comment type="caution">
    <text evidence="1">The sequence shown here is derived from an EMBL/GenBank/DDBJ whole genome shotgun (WGS) entry which is preliminary data.</text>
</comment>
<proteinExistence type="predicted"/>
<sequence>MGNEILNKFFSSVERIDRIYFLGNERFFISNFAFENLVHCISLDHEFNNLNTTPRIA</sequence>
<gene>
    <name evidence="1" type="ORF">LEP1GSC125_2207</name>
</gene>